<dbReference type="PANTHER" id="PTHR21340">
    <property type="entry name" value="DIADENOSINE 5,5-P1,P4-TETRAPHOSPHATE PYROPHOSPHOHYDROLASE MUTT"/>
    <property type="match status" value="1"/>
</dbReference>
<dbReference type="AlphaFoldDB" id="A0A420XTD4"/>
<dbReference type="Pfam" id="PF00293">
    <property type="entry name" value="NUDIX"/>
    <property type="match status" value="1"/>
</dbReference>
<name>A0A420XTD4_9ACTN</name>
<reference evidence="3 4" key="1">
    <citation type="submission" date="2018-10" db="EMBL/GenBank/DDBJ databases">
        <title>Genomic Encyclopedia of Archaeal and Bacterial Type Strains, Phase II (KMG-II): from individual species to whole genera.</title>
        <authorList>
            <person name="Goeker M."/>
        </authorList>
    </citation>
    <scope>NUCLEOTIDE SEQUENCE [LARGE SCALE GENOMIC DNA]</scope>
    <source>
        <strain evidence="3 4">RP-AC37</strain>
    </source>
</reference>
<evidence type="ECO:0000313" key="4">
    <source>
        <dbReference type="Proteomes" id="UP000281955"/>
    </source>
</evidence>
<dbReference type="InterPro" id="IPR029033">
    <property type="entry name" value="His_PPase_superfam"/>
</dbReference>
<dbReference type="Pfam" id="PF00300">
    <property type="entry name" value="His_Phos_1"/>
    <property type="match status" value="1"/>
</dbReference>
<protein>
    <submittedName>
        <fullName evidence="3">8-oxo-dGTP diphosphatase</fullName>
    </submittedName>
</protein>
<dbReference type="GO" id="GO:0006754">
    <property type="term" value="P:ATP biosynthetic process"/>
    <property type="evidence" value="ECO:0007669"/>
    <property type="project" value="TreeGrafter"/>
</dbReference>
<dbReference type="InParanoid" id="A0A420XTD4"/>
<dbReference type="PANTHER" id="PTHR21340:SF0">
    <property type="entry name" value="BIS(5'-NUCLEOSYL)-TETRAPHOSPHATASE [ASYMMETRICAL]"/>
    <property type="match status" value="1"/>
</dbReference>
<keyword evidence="4" id="KW-1185">Reference proteome</keyword>
<organism evidence="3 4">
    <name type="scientific">Motilibacter peucedani</name>
    <dbReference type="NCBI Taxonomy" id="598650"/>
    <lineage>
        <taxon>Bacteria</taxon>
        <taxon>Bacillati</taxon>
        <taxon>Actinomycetota</taxon>
        <taxon>Actinomycetes</taxon>
        <taxon>Motilibacterales</taxon>
        <taxon>Motilibacteraceae</taxon>
        <taxon>Motilibacter</taxon>
    </lineage>
</organism>
<keyword evidence="1" id="KW-0378">Hydrolase</keyword>
<dbReference type="SUPFAM" id="SSF53254">
    <property type="entry name" value="Phosphoglycerate mutase-like"/>
    <property type="match status" value="1"/>
</dbReference>
<gene>
    <name evidence="3" type="ORF">CLV35_0435</name>
</gene>
<dbReference type="InterPro" id="IPR051325">
    <property type="entry name" value="Nudix_hydrolase_domain"/>
</dbReference>
<dbReference type="InterPro" id="IPR020084">
    <property type="entry name" value="NUDIX_hydrolase_CS"/>
</dbReference>
<evidence type="ECO:0000256" key="1">
    <source>
        <dbReference type="ARBA" id="ARBA00022801"/>
    </source>
</evidence>
<dbReference type="Gene3D" id="3.90.79.10">
    <property type="entry name" value="Nucleoside Triphosphate Pyrophosphohydrolase"/>
    <property type="match status" value="1"/>
</dbReference>
<dbReference type="CDD" id="cd03673">
    <property type="entry name" value="NUDIX_Ap6A_hydrolase"/>
    <property type="match status" value="1"/>
</dbReference>
<feature type="domain" description="Nudix hydrolase" evidence="2">
    <location>
        <begin position="1"/>
        <end position="125"/>
    </location>
</feature>
<dbReference type="InterPro" id="IPR015797">
    <property type="entry name" value="NUDIX_hydrolase-like_dom_sf"/>
</dbReference>
<evidence type="ECO:0000259" key="2">
    <source>
        <dbReference type="PROSITE" id="PS51462"/>
    </source>
</evidence>
<dbReference type="PROSITE" id="PS51462">
    <property type="entry name" value="NUDIX"/>
    <property type="match status" value="1"/>
</dbReference>
<dbReference type="GO" id="GO:0006167">
    <property type="term" value="P:AMP biosynthetic process"/>
    <property type="evidence" value="ECO:0007669"/>
    <property type="project" value="TreeGrafter"/>
</dbReference>
<comment type="caution">
    <text evidence="3">The sequence shown here is derived from an EMBL/GenBank/DDBJ whole genome shotgun (WGS) entry which is preliminary data.</text>
</comment>
<dbReference type="FunCoup" id="A0A420XTD4">
    <property type="interactions" value="1"/>
</dbReference>
<dbReference type="SUPFAM" id="SSF55811">
    <property type="entry name" value="Nudix"/>
    <property type="match status" value="1"/>
</dbReference>
<dbReference type="InterPro" id="IPR000086">
    <property type="entry name" value="NUDIX_hydrolase_dom"/>
</dbReference>
<dbReference type="GO" id="GO:0004081">
    <property type="term" value="F:bis(5'-nucleosyl)-tetraphosphatase (asymmetrical) activity"/>
    <property type="evidence" value="ECO:0007669"/>
    <property type="project" value="TreeGrafter"/>
</dbReference>
<dbReference type="Proteomes" id="UP000281955">
    <property type="component" value="Unassembled WGS sequence"/>
</dbReference>
<accession>A0A420XTD4</accession>
<evidence type="ECO:0000313" key="3">
    <source>
        <dbReference type="EMBL" id="RKS80017.1"/>
    </source>
</evidence>
<dbReference type="EMBL" id="RBWV01000009">
    <property type="protein sequence ID" value="RKS80017.1"/>
    <property type="molecule type" value="Genomic_DNA"/>
</dbReference>
<dbReference type="Gene3D" id="3.40.50.1240">
    <property type="entry name" value="Phosphoglycerate mutase-like"/>
    <property type="match status" value="1"/>
</dbReference>
<sequence>MQAAGTVVHRPGPEGPEVLLVHRPRYDDWSFPKGKLDGDEHVVLAAVRETREESGLGVRLERPLRTQRYTVSGRPKEVRYWAATATGGEFTANDEVDEVAWLPVPAARERLTWSRDTTLLDDVERGPLPTTAVVVLRHCRAVPRDDWAADDDLRPLDALGVASAAALAPVLAAYAPRRILCSDTVRTLETVRRLAEQEGIAVEVTPMLGTSAISAAPAAAQAAADAVRSSTEPVLLCTHRQVVRDVLGGLMRTTDEKPPQTTLQPGEFFVLHFAAGVFVALERHSGV</sequence>
<dbReference type="InterPro" id="IPR013078">
    <property type="entry name" value="His_Pase_superF_clade-1"/>
</dbReference>
<dbReference type="PROSITE" id="PS00893">
    <property type="entry name" value="NUDIX_BOX"/>
    <property type="match status" value="1"/>
</dbReference>
<proteinExistence type="predicted"/>